<dbReference type="GO" id="GO:0005576">
    <property type="term" value="C:extracellular region"/>
    <property type="evidence" value="ECO:0007669"/>
    <property type="project" value="UniProtKB-SubCell"/>
</dbReference>
<dbReference type="Pfam" id="PF00386">
    <property type="entry name" value="C1q"/>
    <property type="match status" value="1"/>
</dbReference>
<dbReference type="PANTHER" id="PTHR22923">
    <property type="entry name" value="CEREBELLIN-RELATED"/>
    <property type="match status" value="1"/>
</dbReference>
<dbReference type="InterPro" id="IPR001073">
    <property type="entry name" value="C1q_dom"/>
</dbReference>
<name>K1QGN2_MAGGI</name>
<dbReference type="AlphaFoldDB" id="K1QGN2"/>
<sequence>MDKIIKELEIRTQTKNEENLNDEHSHGKYEQENSNSEPVADAFHKTTDVTGDQSAIAKSKQKRILIGGVYPRVVSLSQGIDASDPVLRHLFKKIHEQEEKITKLQLKATLDQQYLSSKISTLENKVKTSYSRQKELEKTVQNLVKSIAELEIKTPTTDEKSIYSGRFSEMGTEKSNKPEPDYVIKNTTVRGQGPIALGSKQKRDLRSRSYPDRAIAFYAYLSDKLRSPGLHQTLIFRTVITNLGGSYNRHSGVFTVPVSGVYVFNWNIYSCFRGDITSELMVNSSRKGGRRSDSRVTNEDHSSSGCIVVNIRKGDVVFIRIHPKHTLKGSIISYPGLYESSFSGWLLK</sequence>
<evidence type="ECO:0000313" key="4">
    <source>
        <dbReference type="EMBL" id="EKC20761.1"/>
    </source>
</evidence>
<evidence type="ECO:0000256" key="1">
    <source>
        <dbReference type="ARBA" id="ARBA00004613"/>
    </source>
</evidence>
<dbReference type="Gene3D" id="2.60.120.40">
    <property type="match status" value="1"/>
</dbReference>
<gene>
    <name evidence="4" type="ORF">CGI_10005419</name>
</gene>
<evidence type="ECO:0000256" key="2">
    <source>
        <dbReference type="ARBA" id="ARBA00022525"/>
    </source>
</evidence>
<comment type="subcellular location">
    <subcellularLocation>
        <location evidence="1">Secreted</location>
    </subcellularLocation>
</comment>
<dbReference type="InterPro" id="IPR050822">
    <property type="entry name" value="Cerebellin_Synaptic_Org"/>
</dbReference>
<dbReference type="InParanoid" id="K1QGN2"/>
<dbReference type="PROSITE" id="PS50871">
    <property type="entry name" value="C1Q"/>
    <property type="match status" value="1"/>
</dbReference>
<keyword evidence="3" id="KW-0732">Signal</keyword>
<protein>
    <submittedName>
        <fullName evidence="4">Multimerin-1</fullName>
    </submittedName>
</protein>
<accession>K1QGN2</accession>
<dbReference type="PRINTS" id="PR00007">
    <property type="entry name" value="COMPLEMNTC1Q"/>
</dbReference>
<dbReference type="EMBL" id="JH817667">
    <property type="protein sequence ID" value="EKC20761.1"/>
    <property type="molecule type" value="Genomic_DNA"/>
</dbReference>
<dbReference type="PANTHER" id="PTHR22923:SF116">
    <property type="entry name" value="C1Q DOMAIN-CONTAINING PROTEIN"/>
    <property type="match status" value="1"/>
</dbReference>
<proteinExistence type="predicted"/>
<dbReference type="InterPro" id="IPR008983">
    <property type="entry name" value="Tumour_necrosis_fac-like_dom"/>
</dbReference>
<organism evidence="4">
    <name type="scientific">Magallana gigas</name>
    <name type="common">Pacific oyster</name>
    <name type="synonym">Crassostrea gigas</name>
    <dbReference type="NCBI Taxonomy" id="29159"/>
    <lineage>
        <taxon>Eukaryota</taxon>
        <taxon>Metazoa</taxon>
        <taxon>Spiralia</taxon>
        <taxon>Lophotrochozoa</taxon>
        <taxon>Mollusca</taxon>
        <taxon>Bivalvia</taxon>
        <taxon>Autobranchia</taxon>
        <taxon>Pteriomorphia</taxon>
        <taxon>Ostreida</taxon>
        <taxon>Ostreoidea</taxon>
        <taxon>Ostreidae</taxon>
        <taxon>Magallana</taxon>
    </lineage>
</organism>
<dbReference type="HOGENOM" id="CLU_797542_0_0_1"/>
<evidence type="ECO:0000256" key="3">
    <source>
        <dbReference type="ARBA" id="ARBA00022729"/>
    </source>
</evidence>
<dbReference type="SMART" id="SM00110">
    <property type="entry name" value="C1Q"/>
    <property type="match status" value="1"/>
</dbReference>
<reference evidence="4" key="1">
    <citation type="journal article" date="2012" name="Nature">
        <title>The oyster genome reveals stress adaptation and complexity of shell formation.</title>
        <authorList>
            <person name="Zhang G."/>
            <person name="Fang X."/>
            <person name="Guo X."/>
            <person name="Li L."/>
            <person name="Luo R."/>
            <person name="Xu F."/>
            <person name="Yang P."/>
            <person name="Zhang L."/>
            <person name="Wang X."/>
            <person name="Qi H."/>
            <person name="Xiong Z."/>
            <person name="Que H."/>
            <person name="Xie Y."/>
            <person name="Holland P.W."/>
            <person name="Paps J."/>
            <person name="Zhu Y."/>
            <person name="Wu F."/>
            <person name="Chen Y."/>
            <person name="Wang J."/>
            <person name="Peng C."/>
            <person name="Meng J."/>
            <person name="Yang L."/>
            <person name="Liu J."/>
            <person name="Wen B."/>
            <person name="Zhang N."/>
            <person name="Huang Z."/>
            <person name="Zhu Q."/>
            <person name="Feng Y."/>
            <person name="Mount A."/>
            <person name="Hedgecock D."/>
            <person name="Xu Z."/>
            <person name="Liu Y."/>
            <person name="Domazet-Loso T."/>
            <person name="Du Y."/>
            <person name="Sun X."/>
            <person name="Zhang S."/>
            <person name="Liu B."/>
            <person name="Cheng P."/>
            <person name="Jiang X."/>
            <person name="Li J."/>
            <person name="Fan D."/>
            <person name="Wang W."/>
            <person name="Fu W."/>
            <person name="Wang T."/>
            <person name="Wang B."/>
            <person name="Zhang J."/>
            <person name="Peng Z."/>
            <person name="Li Y."/>
            <person name="Li N."/>
            <person name="Wang J."/>
            <person name="Chen M."/>
            <person name="He Y."/>
            <person name="Tan F."/>
            <person name="Song X."/>
            <person name="Zheng Q."/>
            <person name="Huang R."/>
            <person name="Yang H."/>
            <person name="Du X."/>
            <person name="Chen L."/>
            <person name="Yang M."/>
            <person name="Gaffney P.M."/>
            <person name="Wang S."/>
            <person name="Luo L."/>
            <person name="She Z."/>
            <person name="Ming Y."/>
            <person name="Huang W."/>
            <person name="Zhang S."/>
            <person name="Huang B."/>
            <person name="Zhang Y."/>
            <person name="Qu T."/>
            <person name="Ni P."/>
            <person name="Miao G."/>
            <person name="Wang J."/>
            <person name="Wang Q."/>
            <person name="Steinberg C.E."/>
            <person name="Wang H."/>
            <person name="Li N."/>
            <person name="Qian L."/>
            <person name="Zhang G."/>
            <person name="Li Y."/>
            <person name="Yang H."/>
            <person name="Liu X."/>
            <person name="Wang J."/>
            <person name="Yin Y."/>
            <person name="Wang J."/>
        </authorList>
    </citation>
    <scope>NUCLEOTIDE SEQUENCE [LARGE SCALE GENOMIC DNA]</scope>
    <source>
        <strain evidence="4">05x7-T-G4-1.051#20</strain>
    </source>
</reference>
<keyword evidence="2" id="KW-0964">Secreted</keyword>
<dbReference type="SUPFAM" id="SSF49842">
    <property type="entry name" value="TNF-like"/>
    <property type="match status" value="1"/>
</dbReference>